<dbReference type="GO" id="GO:0017038">
    <property type="term" value="P:protein import"/>
    <property type="evidence" value="ECO:0007669"/>
    <property type="project" value="TreeGrafter"/>
</dbReference>
<evidence type="ECO:0000256" key="5">
    <source>
        <dbReference type="ARBA" id="ARBA00023136"/>
    </source>
</evidence>
<dbReference type="Pfam" id="PF01618">
    <property type="entry name" value="MotA_ExbB"/>
    <property type="match status" value="1"/>
</dbReference>
<dbReference type="PANTHER" id="PTHR30625">
    <property type="entry name" value="PROTEIN TOLQ"/>
    <property type="match status" value="1"/>
</dbReference>
<dbReference type="PANTHER" id="PTHR30625:SF11">
    <property type="entry name" value="MOTA_TOLQ_EXBB PROTON CHANNEL DOMAIN-CONTAINING PROTEIN"/>
    <property type="match status" value="1"/>
</dbReference>
<evidence type="ECO:0000256" key="2">
    <source>
        <dbReference type="ARBA" id="ARBA00022475"/>
    </source>
</evidence>
<feature type="transmembrane region" description="Helical" evidence="7">
    <location>
        <begin position="17"/>
        <end position="34"/>
    </location>
</feature>
<dbReference type="InterPro" id="IPR050790">
    <property type="entry name" value="ExbB/TolQ_transport"/>
</dbReference>
<keyword evidence="6" id="KW-0653">Protein transport</keyword>
<name>A0A8D5AGK7_9GAMM</name>
<accession>A0A8D5AGK7</accession>
<keyword evidence="2" id="KW-1003">Cell membrane</keyword>
<gene>
    <name evidence="9" type="ORF">MoryE10_10890</name>
</gene>
<keyword evidence="3 7" id="KW-0812">Transmembrane</keyword>
<evidence type="ECO:0000256" key="3">
    <source>
        <dbReference type="ARBA" id="ARBA00022692"/>
    </source>
</evidence>
<keyword evidence="10" id="KW-1185">Reference proteome</keyword>
<dbReference type="KEGG" id="moz:MoryE10_10890"/>
<evidence type="ECO:0000313" key="10">
    <source>
        <dbReference type="Proteomes" id="UP000824988"/>
    </source>
</evidence>
<sequence length="215" mass="23341">MLKDASLVWEIIKAGGWVMWPLIGCSVAAMGIVGERLWTLRRERVLPPALLSQVWGMYRQKQLTGANLRQLKAGSPLGMILAAGLANYRHGRDIMKESLEDAGRQVAHELERYLGMLGTIALVSPLTGLLGTVFGMIHVFSAISHGNSANPTVLASGIAEALITTAAGLAVAIPATLFHRYLVGRVEDLIIDMEDEALKLVEMIHGEREDGEEHP</sequence>
<feature type="transmembrane region" description="Helical" evidence="7">
    <location>
        <begin position="113"/>
        <end position="141"/>
    </location>
</feature>
<dbReference type="Proteomes" id="UP000824988">
    <property type="component" value="Chromosome"/>
</dbReference>
<evidence type="ECO:0000256" key="1">
    <source>
        <dbReference type="ARBA" id="ARBA00004651"/>
    </source>
</evidence>
<proteinExistence type="inferred from homology"/>
<evidence type="ECO:0000256" key="7">
    <source>
        <dbReference type="SAM" id="Phobius"/>
    </source>
</evidence>
<evidence type="ECO:0000256" key="6">
    <source>
        <dbReference type="RuleBase" id="RU004057"/>
    </source>
</evidence>
<keyword evidence="6" id="KW-0813">Transport</keyword>
<reference evidence="9" key="1">
    <citation type="submission" date="2019-06" db="EMBL/GenBank/DDBJ databases">
        <title>Complete genome sequence of Methylogaea oryzae strain JCM16910.</title>
        <authorList>
            <person name="Asakawa S."/>
        </authorList>
    </citation>
    <scope>NUCLEOTIDE SEQUENCE</scope>
    <source>
        <strain evidence="9">E10</strain>
    </source>
</reference>
<keyword evidence="5 7" id="KW-0472">Membrane</keyword>
<keyword evidence="4 7" id="KW-1133">Transmembrane helix</keyword>
<dbReference type="InterPro" id="IPR002898">
    <property type="entry name" value="MotA_ExbB_proton_chnl"/>
</dbReference>
<organism evidence="9 10">
    <name type="scientific">Methylogaea oryzae</name>
    <dbReference type="NCBI Taxonomy" id="1295382"/>
    <lineage>
        <taxon>Bacteria</taxon>
        <taxon>Pseudomonadati</taxon>
        <taxon>Pseudomonadota</taxon>
        <taxon>Gammaproteobacteria</taxon>
        <taxon>Methylococcales</taxon>
        <taxon>Methylococcaceae</taxon>
        <taxon>Methylogaea</taxon>
    </lineage>
</organism>
<protein>
    <submittedName>
        <fullName evidence="9">Translocation protein TolQ</fullName>
    </submittedName>
</protein>
<feature type="transmembrane region" description="Helical" evidence="7">
    <location>
        <begin position="153"/>
        <end position="178"/>
    </location>
</feature>
<evidence type="ECO:0000259" key="8">
    <source>
        <dbReference type="Pfam" id="PF01618"/>
    </source>
</evidence>
<dbReference type="EMBL" id="AP019782">
    <property type="protein sequence ID" value="BBL70483.1"/>
    <property type="molecule type" value="Genomic_DNA"/>
</dbReference>
<comment type="subcellular location">
    <subcellularLocation>
        <location evidence="1">Cell membrane</location>
        <topology evidence="1">Multi-pass membrane protein</topology>
    </subcellularLocation>
    <subcellularLocation>
        <location evidence="6">Membrane</location>
        <topology evidence="6">Multi-pass membrane protein</topology>
    </subcellularLocation>
</comment>
<dbReference type="AlphaFoldDB" id="A0A8D5AGK7"/>
<dbReference type="GO" id="GO:0005886">
    <property type="term" value="C:plasma membrane"/>
    <property type="evidence" value="ECO:0007669"/>
    <property type="project" value="UniProtKB-SubCell"/>
</dbReference>
<evidence type="ECO:0000313" key="9">
    <source>
        <dbReference type="EMBL" id="BBL70483.1"/>
    </source>
</evidence>
<comment type="similarity">
    <text evidence="6">Belongs to the exbB/tolQ family.</text>
</comment>
<evidence type="ECO:0000256" key="4">
    <source>
        <dbReference type="ARBA" id="ARBA00022989"/>
    </source>
</evidence>
<feature type="domain" description="MotA/TolQ/ExbB proton channel" evidence="8">
    <location>
        <begin position="75"/>
        <end position="194"/>
    </location>
</feature>